<dbReference type="EMBL" id="SACK01000008">
    <property type="protein sequence ID" value="RVT98447.1"/>
    <property type="molecule type" value="Genomic_DNA"/>
</dbReference>
<evidence type="ECO:0000313" key="2">
    <source>
        <dbReference type="Proteomes" id="UP000282759"/>
    </source>
</evidence>
<name>A0A437MLA4_9SPHI</name>
<accession>A0A437MLA4</accession>
<keyword evidence="2" id="KW-1185">Reference proteome</keyword>
<organism evidence="1 2">
    <name type="scientific">Mucilaginibacter limnophilus</name>
    <dbReference type="NCBI Taxonomy" id="1932778"/>
    <lineage>
        <taxon>Bacteria</taxon>
        <taxon>Pseudomonadati</taxon>
        <taxon>Bacteroidota</taxon>
        <taxon>Sphingobacteriia</taxon>
        <taxon>Sphingobacteriales</taxon>
        <taxon>Sphingobacteriaceae</taxon>
        <taxon>Mucilaginibacter</taxon>
    </lineage>
</organism>
<protein>
    <submittedName>
        <fullName evidence="1">Uncharacterized protein</fullName>
    </submittedName>
</protein>
<reference evidence="1 2" key="1">
    <citation type="submission" date="2019-01" db="EMBL/GenBank/DDBJ databases">
        <authorList>
            <person name="Chen W.-M."/>
        </authorList>
    </citation>
    <scope>NUCLEOTIDE SEQUENCE [LARGE SCALE GENOMIC DNA]</scope>
    <source>
        <strain evidence="1 2">YBJ-36</strain>
    </source>
</reference>
<gene>
    <name evidence="1" type="ORF">EOD41_16790</name>
</gene>
<proteinExistence type="predicted"/>
<sequence>MLKPETHQLEKVAGELLTAGKSWRIETAAAWHDRVLLALDTLEQQINARYFGPAGDPSIRRYLRYHRTAITLLSDRMFTFLQDDIAGPTATLLKDVLQHLETAISNLGHRYPDASGSTIPATAYYRHTVLDDFQRKSALILSIFADDQTRELWTAIGYSLEELLQPSSGIRYDHAELGRISKFAELIVREAGLPTFDAHRLFRLAYMENLNTSKVAVWYQEQFLHEISRLSAAALESRFLREERRLLLHGVAPKTAFDPRRESLSDQLPAWLQKLRKQQVTDSDKTTGIARLSLELSVAQLGLFLRLCYLTGCFHEHNISALLRFVSRHFISKKQDHISLKSLAKAFYNAELSTAASNRAWLQRMIDRINQKYFPK</sequence>
<comment type="caution">
    <text evidence="1">The sequence shown here is derived from an EMBL/GenBank/DDBJ whole genome shotgun (WGS) entry which is preliminary data.</text>
</comment>
<evidence type="ECO:0000313" key="1">
    <source>
        <dbReference type="EMBL" id="RVT98447.1"/>
    </source>
</evidence>
<dbReference type="AlphaFoldDB" id="A0A437MLA4"/>
<dbReference type="Proteomes" id="UP000282759">
    <property type="component" value="Unassembled WGS sequence"/>
</dbReference>